<name>A0A6A4GIY9_9AGAR</name>
<dbReference type="Pfam" id="PF20149">
    <property type="entry name" value="DUF6532"/>
    <property type="match status" value="1"/>
</dbReference>
<proteinExistence type="predicted"/>
<dbReference type="AlphaFoldDB" id="A0A6A4GIY9"/>
<organism evidence="2 3">
    <name type="scientific">Gymnopus androsaceus JB14</name>
    <dbReference type="NCBI Taxonomy" id="1447944"/>
    <lineage>
        <taxon>Eukaryota</taxon>
        <taxon>Fungi</taxon>
        <taxon>Dikarya</taxon>
        <taxon>Basidiomycota</taxon>
        <taxon>Agaricomycotina</taxon>
        <taxon>Agaricomycetes</taxon>
        <taxon>Agaricomycetidae</taxon>
        <taxon>Agaricales</taxon>
        <taxon>Marasmiineae</taxon>
        <taxon>Omphalotaceae</taxon>
        <taxon>Gymnopus</taxon>
    </lineage>
</organism>
<accession>A0A6A4GIY9</accession>
<keyword evidence="3" id="KW-1185">Reference proteome</keyword>
<protein>
    <recommendedName>
        <fullName evidence="1">DUF6532 domain-containing protein</fullName>
    </recommendedName>
</protein>
<gene>
    <name evidence="2" type="ORF">BT96DRAFT_1006839</name>
</gene>
<dbReference type="InterPro" id="IPR045341">
    <property type="entry name" value="DUF6532"/>
</dbReference>
<dbReference type="EMBL" id="ML769958">
    <property type="protein sequence ID" value="KAE9385652.1"/>
    <property type="molecule type" value="Genomic_DNA"/>
</dbReference>
<sequence>MALEQPFPKNVDSSHKEVFNRFIQQAIQELFMQNVAVTEDTMNNYLPNIAKLLYMSTSHWRGSLKKVAAPIVKSRYNLPLGNDEIPSKRGHNSQDIVNLAVQKVEDLLTDDNYVQDGEDDGGHANNYTHPAFREIIHKFFYEDSHGLARTFSDFFNEKVPDNVLVLVITIVCNCIEEYRHGQFDAINFTAQTQARQYNVIMQGLATIRGNAYHSVKLTNMLKLWAAQGCDLADIPHDEDDSRQPAAATVILD</sequence>
<reference evidence="2" key="1">
    <citation type="journal article" date="2019" name="Environ. Microbiol.">
        <title>Fungal ecological strategies reflected in gene transcription - a case study of two litter decomposers.</title>
        <authorList>
            <person name="Barbi F."/>
            <person name="Kohler A."/>
            <person name="Barry K."/>
            <person name="Baskaran P."/>
            <person name="Daum C."/>
            <person name="Fauchery L."/>
            <person name="Ihrmark K."/>
            <person name="Kuo A."/>
            <person name="LaButti K."/>
            <person name="Lipzen A."/>
            <person name="Morin E."/>
            <person name="Grigoriev I.V."/>
            <person name="Henrissat B."/>
            <person name="Lindahl B."/>
            <person name="Martin F."/>
        </authorList>
    </citation>
    <scope>NUCLEOTIDE SEQUENCE</scope>
    <source>
        <strain evidence="2">JB14</strain>
    </source>
</reference>
<evidence type="ECO:0000259" key="1">
    <source>
        <dbReference type="Pfam" id="PF20149"/>
    </source>
</evidence>
<feature type="domain" description="DUF6532" evidence="1">
    <location>
        <begin position="2"/>
        <end position="206"/>
    </location>
</feature>
<evidence type="ECO:0000313" key="3">
    <source>
        <dbReference type="Proteomes" id="UP000799118"/>
    </source>
</evidence>
<dbReference type="OrthoDB" id="3055188at2759"/>
<dbReference type="Proteomes" id="UP000799118">
    <property type="component" value="Unassembled WGS sequence"/>
</dbReference>
<evidence type="ECO:0000313" key="2">
    <source>
        <dbReference type="EMBL" id="KAE9385652.1"/>
    </source>
</evidence>